<dbReference type="Proteomes" id="UP000266841">
    <property type="component" value="Unassembled WGS sequence"/>
</dbReference>
<name>K0RGE8_THAOC</name>
<protein>
    <submittedName>
        <fullName evidence="2">Uncharacterized protein</fullName>
    </submittedName>
</protein>
<dbReference type="AlphaFoldDB" id="K0RGE8"/>
<sequence length="132" mass="13791">PGAEGQRLRGTGHGRQRDDDENAIPSGRRGGGVEFAVPTVLAAASLKPSAGDWRLYPGGGASSRRSPAHSDPRRHSFVLPLPRRQRGAIPPSVGAAEVCGDWSVPASCRVPCSPPSLLPPHAPARQSLNPAR</sequence>
<proteinExistence type="predicted"/>
<feature type="region of interest" description="Disordered" evidence="1">
    <location>
        <begin position="49"/>
        <end position="88"/>
    </location>
</feature>
<evidence type="ECO:0000313" key="2">
    <source>
        <dbReference type="EMBL" id="EJK52320.1"/>
    </source>
</evidence>
<feature type="region of interest" description="Disordered" evidence="1">
    <location>
        <begin position="113"/>
        <end position="132"/>
    </location>
</feature>
<evidence type="ECO:0000256" key="1">
    <source>
        <dbReference type="SAM" id="MobiDB-lite"/>
    </source>
</evidence>
<feature type="compositionally biased region" description="Pro residues" evidence="1">
    <location>
        <begin position="113"/>
        <end position="122"/>
    </location>
</feature>
<comment type="caution">
    <text evidence="2">The sequence shown here is derived from an EMBL/GenBank/DDBJ whole genome shotgun (WGS) entry which is preliminary data.</text>
</comment>
<organism evidence="2 3">
    <name type="scientific">Thalassiosira oceanica</name>
    <name type="common">Marine diatom</name>
    <dbReference type="NCBI Taxonomy" id="159749"/>
    <lineage>
        <taxon>Eukaryota</taxon>
        <taxon>Sar</taxon>
        <taxon>Stramenopiles</taxon>
        <taxon>Ochrophyta</taxon>
        <taxon>Bacillariophyta</taxon>
        <taxon>Coscinodiscophyceae</taxon>
        <taxon>Thalassiosirophycidae</taxon>
        <taxon>Thalassiosirales</taxon>
        <taxon>Thalassiosiraceae</taxon>
        <taxon>Thalassiosira</taxon>
    </lineage>
</organism>
<evidence type="ECO:0000313" key="3">
    <source>
        <dbReference type="Proteomes" id="UP000266841"/>
    </source>
</evidence>
<feature type="region of interest" description="Disordered" evidence="1">
    <location>
        <begin position="1"/>
        <end position="32"/>
    </location>
</feature>
<gene>
    <name evidence="2" type="ORF">THAOC_28419</name>
</gene>
<reference evidence="2 3" key="1">
    <citation type="journal article" date="2012" name="Genome Biol.">
        <title>Genome and low-iron response of an oceanic diatom adapted to chronic iron limitation.</title>
        <authorList>
            <person name="Lommer M."/>
            <person name="Specht M."/>
            <person name="Roy A.S."/>
            <person name="Kraemer L."/>
            <person name="Andreson R."/>
            <person name="Gutowska M.A."/>
            <person name="Wolf J."/>
            <person name="Bergner S.V."/>
            <person name="Schilhabel M.B."/>
            <person name="Klostermeier U.C."/>
            <person name="Beiko R.G."/>
            <person name="Rosenstiel P."/>
            <person name="Hippler M."/>
            <person name="Laroche J."/>
        </authorList>
    </citation>
    <scope>NUCLEOTIDE SEQUENCE [LARGE SCALE GENOMIC DNA]</scope>
    <source>
        <strain evidence="2 3">CCMP1005</strain>
    </source>
</reference>
<dbReference type="EMBL" id="AGNL01040049">
    <property type="protein sequence ID" value="EJK52320.1"/>
    <property type="molecule type" value="Genomic_DNA"/>
</dbReference>
<keyword evidence="3" id="KW-1185">Reference proteome</keyword>
<accession>K0RGE8</accession>
<feature type="non-terminal residue" evidence="2">
    <location>
        <position position="1"/>
    </location>
</feature>